<evidence type="ECO:0000256" key="2">
    <source>
        <dbReference type="ARBA" id="ARBA00023015"/>
    </source>
</evidence>
<dbReference type="GO" id="GO:0003677">
    <property type="term" value="F:DNA binding"/>
    <property type="evidence" value="ECO:0007669"/>
    <property type="project" value="UniProtKB-KW"/>
</dbReference>
<dbReference type="PROSITE" id="PS50931">
    <property type="entry name" value="HTH_LYSR"/>
    <property type="match status" value="1"/>
</dbReference>
<dbReference type="GO" id="GO:0003700">
    <property type="term" value="F:DNA-binding transcription factor activity"/>
    <property type="evidence" value="ECO:0007669"/>
    <property type="project" value="InterPro"/>
</dbReference>
<sequence length="339" mass="37035">MMRAQAHYATNISNVQDLAIFATIVEAGSLSKAARELNLSLAMVSKRLSKLEELLGVRLIARSTRSLSTTESGQHFYEQCRDILHGIQLAERQLQSRQTEVSGTLTITSSTSFARLFLASIIYDFQVLRPQVSIRLLEDDGIVSLIDAGVDLAIRQAVLPSSSLIAVAIASDHRIVCASPGYIAKTGPLRSPDDIAAHNSIVFGMPPIVDWVLSDGKETKTVTVDWRMSTRSGDATTAAAIAGAGLVYSSTWAVRQALEEGKLVNMLPAWRSPVRSIYAVYPSRSFQTPLLSEFVKFLTKRAREYERRYRADLESLAPGLESLITELDDPALQAAAPPS</sequence>
<name>A0A318SLL3_9RHOB</name>
<dbReference type="SUPFAM" id="SSF53850">
    <property type="entry name" value="Periplasmic binding protein-like II"/>
    <property type="match status" value="1"/>
</dbReference>
<evidence type="ECO:0000313" key="7">
    <source>
        <dbReference type="Proteomes" id="UP000248311"/>
    </source>
</evidence>
<evidence type="ECO:0000313" key="6">
    <source>
        <dbReference type="EMBL" id="PYE80570.1"/>
    </source>
</evidence>
<organism evidence="6 7">
    <name type="scientific">Pseudoroseicyclus aestuarii</name>
    <dbReference type="NCBI Taxonomy" id="1795041"/>
    <lineage>
        <taxon>Bacteria</taxon>
        <taxon>Pseudomonadati</taxon>
        <taxon>Pseudomonadota</taxon>
        <taxon>Alphaproteobacteria</taxon>
        <taxon>Rhodobacterales</taxon>
        <taxon>Paracoccaceae</taxon>
        <taxon>Pseudoroseicyclus</taxon>
    </lineage>
</organism>
<keyword evidence="3" id="KW-0238">DNA-binding</keyword>
<protein>
    <submittedName>
        <fullName evidence="6">LysR family transcriptional regulator</fullName>
    </submittedName>
</protein>
<reference evidence="6 7" key="1">
    <citation type="submission" date="2018-06" db="EMBL/GenBank/DDBJ databases">
        <title>Genomic Encyclopedia of Type Strains, Phase III (KMG-III): the genomes of soil and plant-associated and newly described type strains.</title>
        <authorList>
            <person name="Whitman W."/>
        </authorList>
    </citation>
    <scope>NUCLEOTIDE SEQUENCE [LARGE SCALE GENOMIC DNA]</scope>
    <source>
        <strain evidence="6 7">CECT 9025</strain>
    </source>
</reference>
<dbReference type="PANTHER" id="PTHR30537:SF5">
    <property type="entry name" value="HTH-TYPE TRANSCRIPTIONAL ACTIVATOR TTDR-RELATED"/>
    <property type="match status" value="1"/>
</dbReference>
<dbReference type="InterPro" id="IPR058163">
    <property type="entry name" value="LysR-type_TF_proteobact-type"/>
</dbReference>
<dbReference type="InterPro" id="IPR000847">
    <property type="entry name" value="LysR_HTH_N"/>
</dbReference>
<dbReference type="EMBL" id="QJTE01000015">
    <property type="protein sequence ID" value="PYE80570.1"/>
    <property type="molecule type" value="Genomic_DNA"/>
</dbReference>
<comment type="caution">
    <text evidence="6">The sequence shown here is derived from an EMBL/GenBank/DDBJ whole genome shotgun (WGS) entry which is preliminary data.</text>
</comment>
<keyword evidence="2" id="KW-0805">Transcription regulation</keyword>
<dbReference type="FunFam" id="1.10.10.10:FF:000001">
    <property type="entry name" value="LysR family transcriptional regulator"/>
    <property type="match status" value="1"/>
</dbReference>
<dbReference type="SUPFAM" id="SSF46785">
    <property type="entry name" value="Winged helix' DNA-binding domain"/>
    <property type="match status" value="1"/>
</dbReference>
<dbReference type="Proteomes" id="UP000248311">
    <property type="component" value="Unassembled WGS sequence"/>
</dbReference>
<keyword evidence="7" id="KW-1185">Reference proteome</keyword>
<evidence type="ECO:0000259" key="5">
    <source>
        <dbReference type="PROSITE" id="PS50931"/>
    </source>
</evidence>
<dbReference type="CDD" id="cd08422">
    <property type="entry name" value="PBP2_CrgA_like"/>
    <property type="match status" value="1"/>
</dbReference>
<dbReference type="InterPro" id="IPR036388">
    <property type="entry name" value="WH-like_DNA-bd_sf"/>
</dbReference>
<feature type="domain" description="HTH lysR-type" evidence="5">
    <location>
        <begin position="14"/>
        <end position="70"/>
    </location>
</feature>
<dbReference type="Gene3D" id="3.40.190.290">
    <property type="match status" value="1"/>
</dbReference>
<dbReference type="Gene3D" id="1.10.10.10">
    <property type="entry name" value="Winged helix-like DNA-binding domain superfamily/Winged helix DNA-binding domain"/>
    <property type="match status" value="1"/>
</dbReference>
<accession>A0A318SLL3</accession>
<evidence type="ECO:0000256" key="3">
    <source>
        <dbReference type="ARBA" id="ARBA00023125"/>
    </source>
</evidence>
<evidence type="ECO:0000256" key="4">
    <source>
        <dbReference type="ARBA" id="ARBA00023163"/>
    </source>
</evidence>
<dbReference type="AlphaFoldDB" id="A0A318SLL3"/>
<dbReference type="InterPro" id="IPR036390">
    <property type="entry name" value="WH_DNA-bd_sf"/>
</dbReference>
<proteinExistence type="inferred from homology"/>
<dbReference type="Pfam" id="PF00126">
    <property type="entry name" value="HTH_1"/>
    <property type="match status" value="1"/>
</dbReference>
<comment type="similarity">
    <text evidence="1">Belongs to the LysR transcriptional regulatory family.</text>
</comment>
<dbReference type="PANTHER" id="PTHR30537">
    <property type="entry name" value="HTH-TYPE TRANSCRIPTIONAL REGULATOR"/>
    <property type="match status" value="1"/>
</dbReference>
<dbReference type="InterPro" id="IPR005119">
    <property type="entry name" value="LysR_subst-bd"/>
</dbReference>
<dbReference type="Pfam" id="PF03466">
    <property type="entry name" value="LysR_substrate"/>
    <property type="match status" value="1"/>
</dbReference>
<evidence type="ECO:0000256" key="1">
    <source>
        <dbReference type="ARBA" id="ARBA00009437"/>
    </source>
</evidence>
<gene>
    <name evidence="6" type="ORF">DFP88_1155</name>
</gene>
<keyword evidence="4" id="KW-0804">Transcription</keyword>